<dbReference type="InterPro" id="IPR015797">
    <property type="entry name" value="NUDIX_hydrolase-like_dom_sf"/>
</dbReference>
<sequence length="179" mass="19852">MHILKFCPSCGEDTLQQHCIKSLQCAICQCTLYLNTAAEVGAIITCDEHILLAVRGQDPCAGKLDIPGGFVDYGETAEQALARELQEELNLDLTLNTGAPTYFCSFPNTYPYRGIIYQTLDFFFLIHLDHKPVLRAGDDVSDMVWVRRADLSLEDIAFASGRQALFEYGRLTAPAAPIM</sequence>
<dbReference type="PRINTS" id="PR00502">
    <property type="entry name" value="NUDIXFAMILY"/>
</dbReference>
<reference evidence="4 5" key="1">
    <citation type="journal article" date="2014" name="Nature">
        <title>An environmental bacterial taxon with a large and distinct metabolic repertoire.</title>
        <authorList>
            <person name="Wilson M.C."/>
            <person name="Mori T."/>
            <person name="Ruckert C."/>
            <person name="Uria A.R."/>
            <person name="Helf M.J."/>
            <person name="Takada K."/>
            <person name="Gernert C."/>
            <person name="Steffens U.A."/>
            <person name="Heycke N."/>
            <person name="Schmitt S."/>
            <person name="Rinke C."/>
            <person name="Helfrich E.J."/>
            <person name="Brachmann A.O."/>
            <person name="Gurgui C."/>
            <person name="Wakimoto T."/>
            <person name="Kracht M."/>
            <person name="Crusemann M."/>
            <person name="Hentschel U."/>
            <person name="Abe I."/>
            <person name="Matsunaga S."/>
            <person name="Kalinowski J."/>
            <person name="Takeyama H."/>
            <person name="Piel J."/>
        </authorList>
    </citation>
    <scope>NUCLEOTIDE SEQUENCE [LARGE SCALE GENOMIC DNA]</scope>
    <source>
        <strain evidence="5">TSY1</strain>
    </source>
</reference>
<dbReference type="GO" id="GO:0016787">
    <property type="term" value="F:hydrolase activity"/>
    <property type="evidence" value="ECO:0007669"/>
    <property type="project" value="UniProtKB-KW"/>
</dbReference>
<name>W4LZ56_ENTF1</name>
<dbReference type="InterPro" id="IPR020476">
    <property type="entry name" value="Nudix_hydrolase"/>
</dbReference>
<dbReference type="Gene3D" id="3.90.79.10">
    <property type="entry name" value="Nucleoside Triphosphate Pyrophosphohydrolase"/>
    <property type="match status" value="1"/>
</dbReference>
<protein>
    <recommendedName>
        <fullName evidence="3">Nudix hydrolase domain-containing protein</fullName>
    </recommendedName>
</protein>
<evidence type="ECO:0000256" key="2">
    <source>
        <dbReference type="RuleBase" id="RU003476"/>
    </source>
</evidence>
<dbReference type="InterPro" id="IPR000086">
    <property type="entry name" value="NUDIX_hydrolase_dom"/>
</dbReference>
<dbReference type="PANTHER" id="PTHR43736">
    <property type="entry name" value="ADP-RIBOSE PYROPHOSPHATASE"/>
    <property type="match status" value="1"/>
</dbReference>
<dbReference type="HOGENOM" id="CLU_037162_15_0_7"/>
<feature type="domain" description="Nudix hydrolase" evidence="3">
    <location>
        <begin position="34"/>
        <end position="171"/>
    </location>
</feature>
<accession>W4LZ56</accession>
<dbReference type="Proteomes" id="UP000019141">
    <property type="component" value="Unassembled WGS sequence"/>
</dbReference>
<comment type="similarity">
    <text evidence="2">Belongs to the Nudix hydrolase family.</text>
</comment>
<dbReference type="Pfam" id="PF00293">
    <property type="entry name" value="NUDIX"/>
    <property type="match status" value="1"/>
</dbReference>
<proteinExistence type="inferred from homology"/>
<dbReference type="PROSITE" id="PS00893">
    <property type="entry name" value="NUDIX_BOX"/>
    <property type="match status" value="1"/>
</dbReference>
<gene>
    <name evidence="4" type="ORF">ETSY1_02760</name>
</gene>
<evidence type="ECO:0000313" key="4">
    <source>
        <dbReference type="EMBL" id="ETX02662.1"/>
    </source>
</evidence>
<comment type="caution">
    <text evidence="4">The sequence shown here is derived from an EMBL/GenBank/DDBJ whole genome shotgun (WGS) entry which is preliminary data.</text>
</comment>
<dbReference type="AlphaFoldDB" id="W4LZ56"/>
<keyword evidence="5" id="KW-1185">Reference proteome</keyword>
<dbReference type="PANTHER" id="PTHR43736:SF1">
    <property type="entry name" value="DIHYDRONEOPTERIN TRIPHOSPHATE DIPHOSPHATASE"/>
    <property type="match status" value="1"/>
</dbReference>
<dbReference type="InterPro" id="IPR020084">
    <property type="entry name" value="NUDIX_hydrolase_CS"/>
</dbReference>
<dbReference type="PROSITE" id="PS51462">
    <property type="entry name" value="NUDIX"/>
    <property type="match status" value="1"/>
</dbReference>
<evidence type="ECO:0000313" key="5">
    <source>
        <dbReference type="Proteomes" id="UP000019141"/>
    </source>
</evidence>
<organism evidence="4 5">
    <name type="scientific">Entotheonella factor</name>
    <dbReference type="NCBI Taxonomy" id="1429438"/>
    <lineage>
        <taxon>Bacteria</taxon>
        <taxon>Pseudomonadati</taxon>
        <taxon>Nitrospinota/Tectimicrobiota group</taxon>
        <taxon>Candidatus Tectimicrobiota</taxon>
        <taxon>Candidatus Entotheonellia</taxon>
        <taxon>Candidatus Entotheonellales</taxon>
        <taxon>Candidatus Entotheonellaceae</taxon>
        <taxon>Candidatus Entotheonella</taxon>
    </lineage>
</organism>
<evidence type="ECO:0000259" key="3">
    <source>
        <dbReference type="PROSITE" id="PS51462"/>
    </source>
</evidence>
<evidence type="ECO:0000256" key="1">
    <source>
        <dbReference type="ARBA" id="ARBA00022801"/>
    </source>
</evidence>
<dbReference type="SUPFAM" id="SSF55811">
    <property type="entry name" value="Nudix"/>
    <property type="match status" value="1"/>
</dbReference>
<keyword evidence="1 2" id="KW-0378">Hydrolase</keyword>
<dbReference type="CDD" id="cd04681">
    <property type="entry name" value="NUDIX_Hydrolase"/>
    <property type="match status" value="1"/>
</dbReference>
<dbReference type="EMBL" id="AZHW01000117">
    <property type="protein sequence ID" value="ETX02662.1"/>
    <property type="molecule type" value="Genomic_DNA"/>
</dbReference>